<sequence>MNAIHPAFVTALRPFAPLPDVTCKVVRRGRIHELEFRGDNSQAVRRAADVRMSAIDPYRSPAVVAQRKDVTTGECVVLVRYYNLD</sequence>
<protein>
    <submittedName>
        <fullName evidence="1">Uncharacterized protein</fullName>
    </submittedName>
</protein>
<name>A0ABY3EKG7_9BURK</name>
<accession>A0ABY3EKG7</accession>
<dbReference type="EMBL" id="VCIZ01000010">
    <property type="protein sequence ID" value="TSP11460.1"/>
    <property type="molecule type" value="Genomic_DNA"/>
</dbReference>
<proteinExistence type="predicted"/>
<comment type="caution">
    <text evidence="1">The sequence shown here is derived from an EMBL/GenBank/DDBJ whole genome shotgun (WGS) entry which is preliminary data.</text>
</comment>
<gene>
    <name evidence="1" type="ORF">FGG12_17645</name>
</gene>
<organism evidence="1 2">
    <name type="scientific">Cupriavidus campinensis</name>
    <dbReference type="NCBI Taxonomy" id="151783"/>
    <lineage>
        <taxon>Bacteria</taxon>
        <taxon>Pseudomonadati</taxon>
        <taxon>Pseudomonadota</taxon>
        <taxon>Betaproteobacteria</taxon>
        <taxon>Burkholderiales</taxon>
        <taxon>Burkholderiaceae</taxon>
        <taxon>Cupriavidus</taxon>
    </lineage>
</organism>
<reference evidence="1 2" key="1">
    <citation type="submission" date="2019-05" db="EMBL/GenBank/DDBJ databases">
        <title>Whole genome sequence analysis of Cupriavidus campinensis S14E4C strain.</title>
        <authorList>
            <person name="Abbaszade G."/>
            <person name="Szabo A."/>
            <person name="Toumi M."/>
            <person name="Toth E."/>
        </authorList>
    </citation>
    <scope>NUCLEOTIDE SEQUENCE [LARGE SCALE GENOMIC DNA]</scope>
    <source>
        <strain evidence="1 2">S14E4C</strain>
    </source>
</reference>
<keyword evidence="2" id="KW-1185">Reference proteome</keyword>
<evidence type="ECO:0000313" key="1">
    <source>
        <dbReference type="EMBL" id="TSP11460.1"/>
    </source>
</evidence>
<dbReference type="RefSeq" id="WP_144199575.1">
    <property type="nucleotide sequence ID" value="NZ_VCIZ01000010.1"/>
</dbReference>
<dbReference type="Proteomes" id="UP000318943">
    <property type="component" value="Unassembled WGS sequence"/>
</dbReference>
<evidence type="ECO:0000313" key="2">
    <source>
        <dbReference type="Proteomes" id="UP000318943"/>
    </source>
</evidence>